<dbReference type="EMBL" id="JAAAUQ010001431">
    <property type="protein sequence ID" value="KAF9138892.1"/>
    <property type="molecule type" value="Genomic_DNA"/>
</dbReference>
<sequence length="119" mass="13147">MILGKPYLGSTFSPYLNTKTRESRKRFSSRSESSTMSDHSTEQQDAHVLDNVTQDLFQQAADATISVEQVKGPDQEPSLLAVALRTLPKVVGVRQDLTDIQITRVGLYDKFIENGSSSA</sequence>
<evidence type="ECO:0000313" key="3">
    <source>
        <dbReference type="Proteomes" id="UP000748756"/>
    </source>
</evidence>
<accession>A0A9P5RNU1</accession>
<proteinExistence type="predicted"/>
<feature type="region of interest" description="Disordered" evidence="1">
    <location>
        <begin position="1"/>
        <end position="45"/>
    </location>
</feature>
<dbReference type="Proteomes" id="UP000748756">
    <property type="component" value="Unassembled WGS sequence"/>
</dbReference>
<evidence type="ECO:0000313" key="2">
    <source>
        <dbReference type="EMBL" id="KAF9138892.1"/>
    </source>
</evidence>
<name>A0A9P5RNU1_9FUNG</name>
<comment type="caution">
    <text evidence="2">The sequence shown here is derived from an EMBL/GenBank/DDBJ whole genome shotgun (WGS) entry which is preliminary data.</text>
</comment>
<organism evidence="2 3">
    <name type="scientific">Linnemannia schmuckeri</name>
    <dbReference type="NCBI Taxonomy" id="64567"/>
    <lineage>
        <taxon>Eukaryota</taxon>
        <taxon>Fungi</taxon>
        <taxon>Fungi incertae sedis</taxon>
        <taxon>Mucoromycota</taxon>
        <taxon>Mortierellomycotina</taxon>
        <taxon>Mortierellomycetes</taxon>
        <taxon>Mortierellales</taxon>
        <taxon>Mortierellaceae</taxon>
        <taxon>Linnemannia</taxon>
    </lineage>
</organism>
<evidence type="ECO:0000256" key="1">
    <source>
        <dbReference type="SAM" id="MobiDB-lite"/>
    </source>
</evidence>
<gene>
    <name evidence="2" type="ORF">BG015_002231</name>
</gene>
<protein>
    <submittedName>
        <fullName evidence="2">Uncharacterized protein</fullName>
    </submittedName>
</protein>
<keyword evidence="3" id="KW-1185">Reference proteome</keyword>
<dbReference type="AlphaFoldDB" id="A0A9P5RNU1"/>
<reference evidence="2" key="1">
    <citation type="journal article" date="2020" name="Fungal Divers.">
        <title>Resolving the Mortierellaceae phylogeny through synthesis of multi-gene phylogenetics and phylogenomics.</title>
        <authorList>
            <person name="Vandepol N."/>
            <person name="Liber J."/>
            <person name="Desiro A."/>
            <person name="Na H."/>
            <person name="Kennedy M."/>
            <person name="Barry K."/>
            <person name="Grigoriev I.V."/>
            <person name="Miller A.N."/>
            <person name="O'Donnell K."/>
            <person name="Stajich J.E."/>
            <person name="Bonito G."/>
        </authorList>
    </citation>
    <scope>NUCLEOTIDE SEQUENCE</scope>
    <source>
        <strain evidence="2">NRRL 6426</strain>
    </source>
</reference>